<organism evidence="11 12">
    <name type="scientific">Nocardioides cavernaquae</name>
    <dbReference type="NCBI Taxonomy" id="2321396"/>
    <lineage>
        <taxon>Bacteria</taxon>
        <taxon>Bacillati</taxon>
        <taxon>Actinomycetota</taxon>
        <taxon>Actinomycetes</taxon>
        <taxon>Propionibacteriales</taxon>
        <taxon>Nocardioidaceae</taxon>
        <taxon>Nocardioides</taxon>
    </lineage>
</organism>
<dbReference type="GO" id="GO:0008519">
    <property type="term" value="F:ammonium channel activity"/>
    <property type="evidence" value="ECO:0007669"/>
    <property type="project" value="InterPro"/>
</dbReference>
<evidence type="ECO:0000256" key="9">
    <source>
        <dbReference type="RuleBase" id="RU362002"/>
    </source>
</evidence>
<gene>
    <name evidence="11" type="ORF">D4739_00950</name>
</gene>
<dbReference type="OrthoDB" id="9814202at2"/>
<evidence type="ECO:0000256" key="8">
    <source>
        <dbReference type="ARBA" id="ARBA00050025"/>
    </source>
</evidence>
<feature type="transmembrane region" description="Helical" evidence="9">
    <location>
        <begin position="297"/>
        <end position="320"/>
    </location>
</feature>
<feature type="transmembrane region" description="Helical" evidence="9">
    <location>
        <begin position="246"/>
        <end position="267"/>
    </location>
</feature>
<feature type="transmembrane region" description="Helical" evidence="9">
    <location>
        <begin position="374"/>
        <end position="395"/>
    </location>
</feature>
<feature type="transmembrane region" description="Helical" evidence="9">
    <location>
        <begin position="179"/>
        <end position="202"/>
    </location>
</feature>
<keyword evidence="7 9" id="KW-0924">Ammonia transport</keyword>
<dbReference type="RefSeq" id="WP_120058855.1">
    <property type="nucleotide sequence ID" value="NZ_QYRP01000002.1"/>
</dbReference>
<name>A0A3A5HA88_9ACTN</name>
<feature type="transmembrane region" description="Helical" evidence="9">
    <location>
        <begin position="332"/>
        <end position="354"/>
    </location>
</feature>
<dbReference type="PROSITE" id="PS01219">
    <property type="entry name" value="AMMONIUM_TRANSP"/>
    <property type="match status" value="1"/>
</dbReference>
<keyword evidence="6 9" id="KW-0472">Membrane</keyword>
<sequence>MLHSFAALAVTPQLDTGTTAWLLISAALVLLMAPGLAFFYGGMVRSTSVLNMMMMVFGALAVVTVVWVLVGYSIAFGDDLGLGLVGDPTQYLGFAGMLADDPAAAYPVTIFAIFQGLFAVITVALIAGAIADRTKFGTWLLFAGLWTVLVYAPVAHWIFDFSAGDHVGGWMANSLMAKDFAGGTAVEINSGAAGLAVALVLGKRIGFGRDPMRPHNLTLTMIGAGLLWFGWFGFNAGSALAANNLAAIVFVNTLLAGCTGLLAWLLVEKLRDGHATSFGAASGVVAGLVAITPACGFVTPIGAMLVGITAGAICSLAIGLKYKLGYDDSLDVVGVHLVGGLVGTIIIGLLASKAVTDVDGLFYGGGVDQLGRQLVAAGATFAFSFIATALLAIALEKTIGFRVHEDDEASGVDLVLHAETAYDLHASTGGARPHVGHGSGTLLP</sequence>
<evidence type="ECO:0000313" key="12">
    <source>
        <dbReference type="Proteomes" id="UP000276542"/>
    </source>
</evidence>
<feature type="transmembrane region" description="Helical" evidence="9">
    <location>
        <begin position="104"/>
        <end position="127"/>
    </location>
</feature>
<evidence type="ECO:0000256" key="7">
    <source>
        <dbReference type="ARBA" id="ARBA00023177"/>
    </source>
</evidence>
<evidence type="ECO:0000256" key="1">
    <source>
        <dbReference type="ARBA" id="ARBA00004141"/>
    </source>
</evidence>
<feature type="transmembrane region" description="Helical" evidence="9">
    <location>
        <begin position="20"/>
        <end position="40"/>
    </location>
</feature>
<keyword evidence="12" id="KW-1185">Reference proteome</keyword>
<keyword evidence="3 9" id="KW-0813">Transport</keyword>
<feature type="transmembrane region" description="Helical" evidence="9">
    <location>
        <begin position="52"/>
        <end position="75"/>
    </location>
</feature>
<dbReference type="InterPro" id="IPR024041">
    <property type="entry name" value="NH4_transpt_AmtB-like_dom"/>
</dbReference>
<reference evidence="12" key="1">
    <citation type="submission" date="2018-09" db="EMBL/GenBank/DDBJ databases">
        <authorList>
            <person name="Zhu H."/>
        </authorList>
    </citation>
    <scope>NUCLEOTIDE SEQUENCE [LARGE SCALE GENOMIC DNA]</scope>
    <source>
        <strain evidence="12">K1W22B-1</strain>
    </source>
</reference>
<accession>A0A3A5HA88</accession>
<feature type="transmembrane region" description="Helical" evidence="9">
    <location>
        <begin position="274"/>
        <end position="291"/>
    </location>
</feature>
<dbReference type="GO" id="GO:0005886">
    <property type="term" value="C:plasma membrane"/>
    <property type="evidence" value="ECO:0007669"/>
    <property type="project" value="UniProtKB-SubCell"/>
</dbReference>
<dbReference type="AlphaFoldDB" id="A0A3A5HA88"/>
<dbReference type="PANTHER" id="PTHR43029:SF10">
    <property type="entry name" value="AMMONIUM TRANSPORTER MEP2"/>
    <property type="match status" value="1"/>
</dbReference>
<dbReference type="Gene3D" id="1.10.3430.10">
    <property type="entry name" value="Ammonium transporter AmtB like domains"/>
    <property type="match status" value="1"/>
</dbReference>
<feature type="transmembrane region" description="Helical" evidence="9">
    <location>
        <begin position="139"/>
        <end position="159"/>
    </location>
</feature>
<evidence type="ECO:0000256" key="2">
    <source>
        <dbReference type="ARBA" id="ARBA00005887"/>
    </source>
</evidence>
<comment type="caution">
    <text evidence="11">The sequence shown here is derived from an EMBL/GenBank/DDBJ whole genome shotgun (WGS) entry which is preliminary data.</text>
</comment>
<dbReference type="Pfam" id="PF00909">
    <property type="entry name" value="Ammonium_transp"/>
    <property type="match status" value="1"/>
</dbReference>
<keyword evidence="5 9" id="KW-1133">Transmembrane helix</keyword>
<proteinExistence type="inferred from homology"/>
<evidence type="ECO:0000259" key="10">
    <source>
        <dbReference type="Pfam" id="PF00909"/>
    </source>
</evidence>
<evidence type="ECO:0000256" key="4">
    <source>
        <dbReference type="ARBA" id="ARBA00022692"/>
    </source>
</evidence>
<comment type="subcellular location">
    <subcellularLocation>
        <location evidence="9">Cell membrane</location>
        <topology evidence="9">Multi-pass membrane protein</topology>
    </subcellularLocation>
    <subcellularLocation>
        <location evidence="1">Membrane</location>
        <topology evidence="1">Multi-pass membrane protein</topology>
    </subcellularLocation>
</comment>
<dbReference type="InterPro" id="IPR018047">
    <property type="entry name" value="Ammonium_transpt_CS"/>
</dbReference>
<dbReference type="InterPro" id="IPR029020">
    <property type="entry name" value="Ammonium/urea_transptr"/>
</dbReference>
<comment type="similarity">
    <text evidence="2 9">Belongs to the ammonia transporter channel (TC 1.A.11.2) family.</text>
</comment>
<keyword evidence="4 9" id="KW-0812">Transmembrane</keyword>
<evidence type="ECO:0000256" key="6">
    <source>
        <dbReference type="ARBA" id="ARBA00023136"/>
    </source>
</evidence>
<feature type="domain" description="Ammonium transporter AmtB-like" evidence="10">
    <location>
        <begin position="20"/>
        <end position="422"/>
    </location>
</feature>
<dbReference type="InterPro" id="IPR001905">
    <property type="entry name" value="Ammonium_transpt"/>
</dbReference>
<dbReference type="NCBIfam" id="TIGR00836">
    <property type="entry name" value="amt"/>
    <property type="match status" value="1"/>
</dbReference>
<dbReference type="EMBL" id="QYRP01000002">
    <property type="protein sequence ID" value="RJS44950.1"/>
    <property type="molecule type" value="Genomic_DNA"/>
</dbReference>
<dbReference type="Proteomes" id="UP000276542">
    <property type="component" value="Unassembled WGS sequence"/>
</dbReference>
<protein>
    <recommendedName>
        <fullName evidence="8 9">Ammonium transporter</fullName>
    </recommendedName>
</protein>
<evidence type="ECO:0000313" key="11">
    <source>
        <dbReference type="EMBL" id="RJS44950.1"/>
    </source>
</evidence>
<dbReference type="PANTHER" id="PTHR43029">
    <property type="entry name" value="AMMONIUM TRANSPORTER MEP2"/>
    <property type="match status" value="1"/>
</dbReference>
<evidence type="ECO:0000256" key="5">
    <source>
        <dbReference type="ARBA" id="ARBA00022989"/>
    </source>
</evidence>
<evidence type="ECO:0000256" key="3">
    <source>
        <dbReference type="ARBA" id="ARBA00022448"/>
    </source>
</evidence>
<feature type="transmembrane region" description="Helical" evidence="9">
    <location>
        <begin position="214"/>
        <end position="234"/>
    </location>
</feature>
<dbReference type="SUPFAM" id="SSF111352">
    <property type="entry name" value="Ammonium transporter"/>
    <property type="match status" value="1"/>
</dbReference>